<evidence type="ECO:0000256" key="5">
    <source>
        <dbReference type="ARBA" id="ARBA00023004"/>
    </source>
</evidence>
<dbReference type="PRINTS" id="PR00359">
    <property type="entry name" value="BP450"/>
</dbReference>
<evidence type="ECO:0000256" key="2">
    <source>
        <dbReference type="ARBA" id="ARBA00022617"/>
    </source>
</evidence>
<dbReference type="GO" id="GO:0016705">
    <property type="term" value="F:oxidoreductase activity, acting on paired donors, with incorporation or reduction of molecular oxygen"/>
    <property type="evidence" value="ECO:0007669"/>
    <property type="project" value="InterPro"/>
</dbReference>
<keyword evidence="3 7" id="KW-0479">Metal-binding</keyword>
<protein>
    <submittedName>
        <fullName evidence="8">Cytochrome P450 monooxygenase</fullName>
    </submittedName>
</protein>
<dbReference type="Pfam" id="PF00067">
    <property type="entry name" value="p450"/>
    <property type="match status" value="2"/>
</dbReference>
<organism evidence="8">
    <name type="scientific">Nonomuraea sp. Bp3714-39</name>
    <dbReference type="NCBI Taxonomy" id="653921"/>
    <lineage>
        <taxon>Bacteria</taxon>
        <taxon>Bacillati</taxon>
        <taxon>Actinomycetota</taxon>
        <taxon>Actinomycetes</taxon>
        <taxon>Streptosporangiales</taxon>
        <taxon>Streptosporangiaceae</taxon>
        <taxon>Nonomuraea</taxon>
    </lineage>
</organism>
<dbReference type="EMBL" id="FJ461360">
    <property type="protein sequence ID" value="ACS83778.1"/>
    <property type="molecule type" value="Genomic_DNA"/>
</dbReference>
<evidence type="ECO:0000256" key="3">
    <source>
        <dbReference type="ARBA" id="ARBA00022723"/>
    </source>
</evidence>
<dbReference type="AlphaFoldDB" id="C6G227"/>
<keyword evidence="2 7" id="KW-0349">Heme</keyword>
<dbReference type="PROSITE" id="PS00086">
    <property type="entry name" value="CYTOCHROME_P450"/>
    <property type="match status" value="1"/>
</dbReference>
<dbReference type="InterPro" id="IPR036396">
    <property type="entry name" value="Cyt_P450_sf"/>
</dbReference>
<comment type="similarity">
    <text evidence="1 7">Belongs to the cytochrome P450 family.</text>
</comment>
<evidence type="ECO:0000256" key="1">
    <source>
        <dbReference type="ARBA" id="ARBA00010617"/>
    </source>
</evidence>
<dbReference type="InterPro" id="IPR001128">
    <property type="entry name" value="Cyt_P450"/>
</dbReference>
<dbReference type="PANTHER" id="PTHR46696">
    <property type="entry name" value="P450, PUTATIVE (EUROFUNG)-RELATED"/>
    <property type="match status" value="1"/>
</dbReference>
<dbReference type="GO" id="GO:0020037">
    <property type="term" value="F:heme binding"/>
    <property type="evidence" value="ECO:0007669"/>
    <property type="project" value="InterPro"/>
</dbReference>
<dbReference type="CDD" id="cd11032">
    <property type="entry name" value="P450_EryK-like"/>
    <property type="match status" value="1"/>
</dbReference>
<dbReference type="InterPro" id="IPR017972">
    <property type="entry name" value="Cyt_P450_CS"/>
</dbReference>
<reference evidence="8" key="1">
    <citation type="journal article" date="2009" name="J. Am. Chem. Soc.">
        <title>Ribosomally synthesized thiopeptide antibiotics targeting elongation factor Tu.</title>
        <authorList>
            <person name="Morris R.P."/>
            <person name="Leeds J.A."/>
            <person name="Naegeli H.U."/>
            <person name="Oberer L."/>
            <person name="Memmert K."/>
            <person name="Weber E."/>
            <person name="LaMarche M.J."/>
            <person name="Parker C.N."/>
            <person name="Burrer N."/>
            <person name="Esterow S."/>
            <person name="Hein A.E."/>
            <person name="Schmitt E.K."/>
            <person name="Krastel P."/>
        </authorList>
    </citation>
    <scope>NUCLEOTIDE SEQUENCE</scope>
    <source>
        <strain evidence="8">Bp3714-39</strain>
    </source>
</reference>
<dbReference type="GO" id="GO:0004497">
    <property type="term" value="F:monooxygenase activity"/>
    <property type="evidence" value="ECO:0007669"/>
    <property type="project" value="UniProtKB-KW"/>
</dbReference>
<keyword evidence="6 7" id="KW-0503">Monooxygenase</keyword>
<dbReference type="FunFam" id="1.10.630.10:FF:000018">
    <property type="entry name" value="Cytochrome P450 monooxygenase"/>
    <property type="match status" value="1"/>
</dbReference>
<gene>
    <name evidence="8" type="primary">tpdJ1</name>
</gene>
<evidence type="ECO:0000313" key="8">
    <source>
        <dbReference type="EMBL" id="ACS83778.1"/>
    </source>
</evidence>
<keyword evidence="4 7" id="KW-0560">Oxidoreductase</keyword>
<keyword evidence="5 7" id="KW-0408">Iron</keyword>
<dbReference type="GO" id="GO:0005506">
    <property type="term" value="F:iron ion binding"/>
    <property type="evidence" value="ECO:0007669"/>
    <property type="project" value="InterPro"/>
</dbReference>
<accession>C6G227</accession>
<proteinExistence type="inferred from homology"/>
<name>C6G227_9ACTN</name>
<dbReference type="SUPFAM" id="SSF48264">
    <property type="entry name" value="Cytochrome P450"/>
    <property type="match status" value="1"/>
</dbReference>
<dbReference type="InterPro" id="IPR002397">
    <property type="entry name" value="Cyt_P450_B"/>
</dbReference>
<dbReference type="Gene3D" id="1.10.630.10">
    <property type="entry name" value="Cytochrome P450"/>
    <property type="match status" value="1"/>
</dbReference>
<evidence type="ECO:0000256" key="6">
    <source>
        <dbReference type="ARBA" id="ARBA00023033"/>
    </source>
</evidence>
<evidence type="ECO:0000256" key="7">
    <source>
        <dbReference type="RuleBase" id="RU000461"/>
    </source>
</evidence>
<sequence>MTAPVRPPSVTDGGTSLFAWLREMRDTHPVWRDSYGMYHVFRYDDVRAVLADHERFSSDRTRLMGRQPFGQGGITMIDPPEHRHQRRLITAAFTPSSVAALEPRIAAIADELLDALPGPDFDLVESLAYPLPVTVVAELLGVPPSDRDLFRTWSDRLMSLQVPDFADPSLAGRVAAAMAEMNDYLREHCADRRTRPRDDLLTRLVHAEIDGERLDAEQVVNTASLLLLAGHVTTTVLIGNTVLCLADAPEAAHRTRADMSLIPQALEESMRLRSPFMQAGRVTTQDVQVAGETIPANRFVMAWLLSANHDERHFADPERFDLDRQLTGQLAFGHGVHFCLGAQLGRLEGRIALERLLSRFTELRPEKRSFYESQIFGVREMHVRGSS</sequence>
<dbReference type="PANTHER" id="PTHR46696:SF1">
    <property type="entry name" value="CYTOCHROME P450 YJIB-RELATED"/>
    <property type="match status" value="1"/>
</dbReference>
<evidence type="ECO:0000256" key="4">
    <source>
        <dbReference type="ARBA" id="ARBA00023002"/>
    </source>
</evidence>